<protein>
    <submittedName>
        <fullName evidence="3">Uncharacterized protein</fullName>
    </submittedName>
</protein>
<sequence length="105" mass="11142">MIMARSLSNARLLSAVVVDGFSSAIKRRGFSAAAVSSSTQGITGTGGRSSSSTLIPTKVEDGKVGSAHKVLWGPDPKTGYYRPVDRTEEIDVADLRAALLKQKKY</sequence>
<feature type="compositionally biased region" description="Low complexity" evidence="2">
    <location>
        <begin position="36"/>
        <end position="53"/>
    </location>
</feature>
<comment type="similarity">
    <text evidence="1">Belongs to the LEA type 3 family.</text>
</comment>
<evidence type="ECO:0000256" key="1">
    <source>
        <dbReference type="ARBA" id="ARBA00007086"/>
    </source>
</evidence>
<reference evidence="3 4" key="1">
    <citation type="journal article" date="2023" name="Hortic Res">
        <title>Pangenome of water caltrop reveals structural variations and asymmetric subgenome divergence after allopolyploidization.</title>
        <authorList>
            <person name="Zhang X."/>
            <person name="Chen Y."/>
            <person name="Wang L."/>
            <person name="Yuan Y."/>
            <person name="Fang M."/>
            <person name="Shi L."/>
            <person name="Lu R."/>
            <person name="Comes H.P."/>
            <person name="Ma Y."/>
            <person name="Chen Y."/>
            <person name="Huang G."/>
            <person name="Zhou Y."/>
            <person name="Zheng Z."/>
            <person name="Qiu Y."/>
        </authorList>
    </citation>
    <scope>NUCLEOTIDE SEQUENCE [LARGE SCALE GENOMIC DNA]</scope>
    <source>
        <tissue evidence="3">Roots</tissue>
    </source>
</reference>
<dbReference type="PANTHER" id="PTHR33509:SF5">
    <property type="entry name" value="PROTEIN SENESCENCE-ASSOCIATED GENE 21, MITOCHONDRIAL"/>
    <property type="match status" value="1"/>
</dbReference>
<dbReference type="EMBL" id="JAXIOK010000024">
    <property type="protein sequence ID" value="KAK4741604.1"/>
    <property type="molecule type" value="Genomic_DNA"/>
</dbReference>
<dbReference type="AlphaFoldDB" id="A0AAN7GH92"/>
<dbReference type="InterPro" id="IPR004926">
    <property type="entry name" value="LEA_3a"/>
</dbReference>
<evidence type="ECO:0000256" key="2">
    <source>
        <dbReference type="SAM" id="MobiDB-lite"/>
    </source>
</evidence>
<evidence type="ECO:0000313" key="3">
    <source>
        <dbReference type="EMBL" id="KAK4741604.1"/>
    </source>
</evidence>
<comment type="caution">
    <text evidence="3">The sequence shown here is derived from an EMBL/GenBank/DDBJ whole genome shotgun (WGS) entry which is preliminary data.</text>
</comment>
<proteinExistence type="inferred from homology"/>
<dbReference type="Proteomes" id="UP001345219">
    <property type="component" value="Chromosome 19"/>
</dbReference>
<keyword evidence="4" id="KW-1185">Reference proteome</keyword>
<dbReference type="GO" id="GO:0005739">
    <property type="term" value="C:mitochondrion"/>
    <property type="evidence" value="ECO:0007669"/>
    <property type="project" value="TreeGrafter"/>
</dbReference>
<name>A0AAN7GH92_9MYRT</name>
<gene>
    <name evidence="3" type="ORF">SAY87_025192</name>
</gene>
<evidence type="ECO:0000313" key="4">
    <source>
        <dbReference type="Proteomes" id="UP001345219"/>
    </source>
</evidence>
<feature type="region of interest" description="Disordered" evidence="2">
    <location>
        <begin position="35"/>
        <end position="58"/>
    </location>
</feature>
<dbReference type="PANTHER" id="PTHR33509">
    <property type="entry name" value="LATE EMBRYOGENIS ABUNDANT PROTEIN 2-RELATED"/>
    <property type="match status" value="1"/>
</dbReference>
<dbReference type="Pfam" id="PF03242">
    <property type="entry name" value="LEA_3a"/>
    <property type="match status" value="1"/>
</dbReference>
<accession>A0AAN7GH92</accession>
<organism evidence="3 4">
    <name type="scientific">Trapa incisa</name>
    <dbReference type="NCBI Taxonomy" id="236973"/>
    <lineage>
        <taxon>Eukaryota</taxon>
        <taxon>Viridiplantae</taxon>
        <taxon>Streptophyta</taxon>
        <taxon>Embryophyta</taxon>
        <taxon>Tracheophyta</taxon>
        <taxon>Spermatophyta</taxon>
        <taxon>Magnoliopsida</taxon>
        <taxon>eudicotyledons</taxon>
        <taxon>Gunneridae</taxon>
        <taxon>Pentapetalae</taxon>
        <taxon>rosids</taxon>
        <taxon>malvids</taxon>
        <taxon>Myrtales</taxon>
        <taxon>Lythraceae</taxon>
        <taxon>Trapa</taxon>
    </lineage>
</organism>
<dbReference type="GO" id="GO:0006950">
    <property type="term" value="P:response to stress"/>
    <property type="evidence" value="ECO:0007669"/>
    <property type="project" value="TreeGrafter"/>
</dbReference>